<organism evidence="1 2">
    <name type="scientific">Candidatus Methylomirabilis lanthanidiphila</name>
    <dbReference type="NCBI Taxonomy" id="2211376"/>
    <lineage>
        <taxon>Bacteria</taxon>
        <taxon>Candidatus Methylomirabilota</taxon>
        <taxon>Candidatus Methylomirabilia</taxon>
        <taxon>Candidatus Methylomirabilales</taxon>
        <taxon>Candidatus Methylomirabilaceae</taxon>
        <taxon>Candidatus Methylomirabilis</taxon>
    </lineage>
</organism>
<reference evidence="1 2" key="1">
    <citation type="submission" date="2019-07" db="EMBL/GenBank/DDBJ databases">
        <authorList>
            <person name="Cremers G."/>
        </authorList>
    </citation>
    <scope>NUCLEOTIDE SEQUENCE [LARGE SCALE GENOMIC DNA]</scope>
</reference>
<proteinExistence type="predicted"/>
<dbReference type="InterPro" id="IPR025528">
    <property type="entry name" value="BrnA_antitoxin"/>
</dbReference>
<dbReference type="EMBL" id="CABIKM010000024">
    <property type="protein sequence ID" value="VUZ85212.1"/>
    <property type="molecule type" value="Genomic_DNA"/>
</dbReference>
<name>A0A564ZKP1_9BACT</name>
<evidence type="ECO:0000313" key="2">
    <source>
        <dbReference type="Proteomes" id="UP000334340"/>
    </source>
</evidence>
<protein>
    <recommendedName>
        <fullName evidence="3">3-oxoacyl-ACP synthase</fullName>
    </recommendedName>
</protein>
<sequence length="95" mass="11301">MKQSTMTKKSHTDWKRVDALKDTEIDLSDTPELTPKMFARAIVRRRLKPVLRKEQLTLRIDSDVLDWYRKKGPGYQTRINALLRAYMEEHQRKSA</sequence>
<dbReference type="AlphaFoldDB" id="A0A564ZKP1"/>
<dbReference type="Proteomes" id="UP000334340">
    <property type="component" value="Unassembled WGS sequence"/>
</dbReference>
<keyword evidence="2" id="KW-1185">Reference proteome</keyword>
<evidence type="ECO:0008006" key="3">
    <source>
        <dbReference type="Google" id="ProtNLM"/>
    </source>
</evidence>
<evidence type="ECO:0000313" key="1">
    <source>
        <dbReference type="EMBL" id="VUZ85212.1"/>
    </source>
</evidence>
<gene>
    <name evidence="1" type="ORF">MELA_01593</name>
</gene>
<dbReference type="Pfam" id="PF14384">
    <property type="entry name" value="BrnA_antitoxin"/>
    <property type="match status" value="1"/>
</dbReference>
<accession>A0A564ZKP1</accession>